<comment type="caution">
    <text evidence="2">The sequence shown here is derived from an EMBL/GenBank/DDBJ whole genome shotgun (WGS) entry which is preliminary data.</text>
</comment>
<proteinExistence type="predicted"/>
<evidence type="ECO:0000256" key="1">
    <source>
        <dbReference type="SAM" id="Phobius"/>
    </source>
</evidence>
<dbReference type="AlphaFoldDB" id="A0A9D1EDX9"/>
<gene>
    <name evidence="2" type="ORF">IAC96_05710</name>
</gene>
<organism evidence="2 3">
    <name type="scientific">Candidatus Fimimorpha faecalis</name>
    <dbReference type="NCBI Taxonomy" id="2840824"/>
    <lineage>
        <taxon>Bacteria</taxon>
        <taxon>Bacillati</taxon>
        <taxon>Bacillota</taxon>
        <taxon>Clostridia</taxon>
        <taxon>Eubacteriales</taxon>
        <taxon>Candidatus Fimimorpha</taxon>
    </lineage>
</organism>
<protein>
    <submittedName>
        <fullName evidence="2">Uncharacterized protein</fullName>
    </submittedName>
</protein>
<sequence>MERRRRAAFVMAMVVLIGVFLPLGSYLVKRDFSVTTVLEQKVEYSQQYMDESEYGIFLKICPYRKNNAEVIDRYPFGQMNDIQQRKIWFIFWIISALLLSAYYNRIYFLHNYLVSFRLPCFSCELVTLQKKDGKK</sequence>
<dbReference type="EMBL" id="DVHN01000063">
    <property type="protein sequence ID" value="HIR88430.1"/>
    <property type="molecule type" value="Genomic_DNA"/>
</dbReference>
<keyword evidence="1" id="KW-0472">Membrane</keyword>
<keyword evidence="1" id="KW-0812">Transmembrane</keyword>
<name>A0A9D1EDX9_9FIRM</name>
<evidence type="ECO:0000313" key="3">
    <source>
        <dbReference type="Proteomes" id="UP000824201"/>
    </source>
</evidence>
<feature type="transmembrane region" description="Helical" evidence="1">
    <location>
        <begin position="87"/>
        <end position="108"/>
    </location>
</feature>
<accession>A0A9D1EDX9</accession>
<dbReference type="Proteomes" id="UP000824201">
    <property type="component" value="Unassembled WGS sequence"/>
</dbReference>
<reference evidence="2" key="2">
    <citation type="journal article" date="2021" name="PeerJ">
        <title>Extensive microbial diversity within the chicken gut microbiome revealed by metagenomics and culture.</title>
        <authorList>
            <person name="Gilroy R."/>
            <person name="Ravi A."/>
            <person name="Getino M."/>
            <person name="Pursley I."/>
            <person name="Horton D.L."/>
            <person name="Alikhan N.F."/>
            <person name="Baker D."/>
            <person name="Gharbi K."/>
            <person name="Hall N."/>
            <person name="Watson M."/>
            <person name="Adriaenssens E.M."/>
            <person name="Foster-Nyarko E."/>
            <person name="Jarju S."/>
            <person name="Secka A."/>
            <person name="Antonio M."/>
            <person name="Oren A."/>
            <person name="Chaudhuri R.R."/>
            <person name="La Ragione R."/>
            <person name="Hildebrand F."/>
            <person name="Pallen M.J."/>
        </authorList>
    </citation>
    <scope>NUCLEOTIDE SEQUENCE</scope>
    <source>
        <strain evidence="2">ChiW13-3771</strain>
    </source>
</reference>
<keyword evidence="1" id="KW-1133">Transmembrane helix</keyword>
<evidence type="ECO:0000313" key="2">
    <source>
        <dbReference type="EMBL" id="HIR88430.1"/>
    </source>
</evidence>
<reference evidence="2" key="1">
    <citation type="submission" date="2020-10" db="EMBL/GenBank/DDBJ databases">
        <authorList>
            <person name="Gilroy R."/>
        </authorList>
    </citation>
    <scope>NUCLEOTIDE SEQUENCE</scope>
    <source>
        <strain evidence="2">ChiW13-3771</strain>
    </source>
</reference>
<feature type="transmembrane region" description="Helical" evidence="1">
    <location>
        <begin position="7"/>
        <end position="28"/>
    </location>
</feature>